<sequence>MSVNIQRGEQVVDNSPLNKWLLTNVYSQEKILVII</sequence>
<gene>
    <name evidence="1" type="ordered locus">SVI_1979</name>
</gene>
<protein>
    <submittedName>
        <fullName evidence="1">Uncharacterized protein</fullName>
    </submittedName>
</protein>
<dbReference type="Proteomes" id="UP000002350">
    <property type="component" value="Chromosome"/>
</dbReference>
<dbReference type="HOGENOM" id="CLU_3367298_0_0_6"/>
<evidence type="ECO:0000313" key="1">
    <source>
        <dbReference type="EMBL" id="BAJ01950.1"/>
    </source>
</evidence>
<dbReference type="KEGG" id="svo:SVI_1979"/>
<organism evidence="1 2">
    <name type="scientific">Shewanella violacea (strain JCM 10179 / CIP 106290 / LMG 19151 / DSS12)</name>
    <dbReference type="NCBI Taxonomy" id="637905"/>
    <lineage>
        <taxon>Bacteria</taxon>
        <taxon>Pseudomonadati</taxon>
        <taxon>Pseudomonadota</taxon>
        <taxon>Gammaproteobacteria</taxon>
        <taxon>Alteromonadales</taxon>
        <taxon>Shewanellaceae</taxon>
        <taxon>Shewanella</taxon>
    </lineage>
</organism>
<keyword evidence="2" id="KW-1185">Reference proteome</keyword>
<accession>D4ZJV1</accession>
<reference evidence="2" key="1">
    <citation type="journal article" date="2010" name="Mol. Biosyst.">
        <title>Complete genome sequence and comparative analysis of Shewanella violacea, a psychrophilic and piezophilic bacterium from deep sea floor sediments.</title>
        <authorList>
            <person name="Aono E."/>
            <person name="Baba T."/>
            <person name="Ara T."/>
            <person name="Nishi T."/>
            <person name="Nakamichi T."/>
            <person name="Inamoto E."/>
            <person name="Toyonaga H."/>
            <person name="Hasegawa M."/>
            <person name="Takai Y."/>
            <person name="Okumura Y."/>
            <person name="Baba M."/>
            <person name="Tomita M."/>
            <person name="Kato C."/>
            <person name="Oshima T."/>
            <person name="Nakasone K."/>
            <person name="Mori H."/>
        </authorList>
    </citation>
    <scope>NUCLEOTIDE SEQUENCE [LARGE SCALE GENOMIC DNA]</scope>
    <source>
        <strain evidence="2">JCM 10179 / CIP 106290 / LMG 19151 / DSS12</strain>
    </source>
</reference>
<evidence type="ECO:0000313" key="2">
    <source>
        <dbReference type="Proteomes" id="UP000002350"/>
    </source>
</evidence>
<proteinExistence type="predicted"/>
<dbReference type="AlphaFoldDB" id="D4ZJV1"/>
<name>D4ZJV1_SHEVD</name>
<dbReference type="EMBL" id="AP011177">
    <property type="protein sequence ID" value="BAJ01950.1"/>
    <property type="molecule type" value="Genomic_DNA"/>
</dbReference>